<evidence type="ECO:0000313" key="2">
    <source>
        <dbReference type="EMBL" id="TGO04960.1"/>
    </source>
</evidence>
<dbReference type="Proteomes" id="UP000297318">
    <property type="component" value="Unassembled WGS sequence"/>
</dbReference>
<feature type="compositionally biased region" description="Basic and acidic residues" evidence="1">
    <location>
        <begin position="37"/>
        <end position="54"/>
    </location>
</feature>
<proteinExistence type="predicted"/>
<evidence type="ECO:0000313" key="3">
    <source>
        <dbReference type="Proteomes" id="UP000297318"/>
    </source>
</evidence>
<accession>A0A4Z1E0T6</accession>
<gene>
    <name evidence="2" type="ORF">SERN_2553</name>
</gene>
<name>A0A4Z1E0T6_9MICO</name>
<dbReference type="EMBL" id="RHPJ01000003">
    <property type="protein sequence ID" value="TGO04960.1"/>
    <property type="molecule type" value="Genomic_DNA"/>
</dbReference>
<reference evidence="2 3" key="1">
    <citation type="submission" date="2018-11" db="EMBL/GenBank/DDBJ databases">
        <title>Complete genome sequencing of the Actinobacteria Serinibacter sp. K3-2.</title>
        <authorList>
            <person name="Rakitin A.L."/>
            <person name="Beletsky A.V."/>
            <person name="Mardanov A.V."/>
            <person name="Ravin N.V."/>
            <person name="Gromova A.S."/>
            <person name="Filippova S.N."/>
            <person name="Gal'Chenko V.F."/>
        </authorList>
    </citation>
    <scope>NUCLEOTIDE SEQUENCE [LARGE SCALE GENOMIC DNA]</scope>
    <source>
        <strain evidence="2 3">K3-2</strain>
    </source>
</reference>
<organism evidence="2 3">
    <name type="scientific">Serinibacter arcticus</name>
    <dbReference type="NCBI Taxonomy" id="1655435"/>
    <lineage>
        <taxon>Bacteria</taxon>
        <taxon>Bacillati</taxon>
        <taxon>Actinomycetota</taxon>
        <taxon>Actinomycetes</taxon>
        <taxon>Micrococcales</taxon>
        <taxon>Beutenbergiaceae</taxon>
        <taxon>Serinibacter</taxon>
    </lineage>
</organism>
<feature type="region of interest" description="Disordered" evidence="1">
    <location>
        <begin position="1"/>
        <end position="65"/>
    </location>
</feature>
<dbReference type="AlphaFoldDB" id="A0A4Z1E0T6"/>
<keyword evidence="3" id="KW-1185">Reference proteome</keyword>
<evidence type="ECO:0000256" key="1">
    <source>
        <dbReference type="SAM" id="MobiDB-lite"/>
    </source>
</evidence>
<comment type="caution">
    <text evidence="2">The sequence shown here is derived from an EMBL/GenBank/DDBJ whole genome shotgun (WGS) entry which is preliminary data.</text>
</comment>
<protein>
    <submittedName>
        <fullName evidence="2">Uncharacterized protein</fullName>
    </submittedName>
</protein>
<sequence length="88" mass="9796">MVVLPLHYPTGPPNDTRLRRDPPTLSAARPVTLPTPRRPDRGLRDDELRADRLEPSPAPAAPDPYAGQCVVTRGICHEAQLPTSWRRI</sequence>